<dbReference type="AlphaFoldDB" id="A0A5B9QTF1"/>
<gene>
    <name evidence="2" type="ORF">UC8_32380</name>
</gene>
<keyword evidence="3" id="KW-1185">Reference proteome</keyword>
<organism evidence="2 3">
    <name type="scientific">Roseimaritima ulvae</name>
    <dbReference type="NCBI Taxonomy" id="980254"/>
    <lineage>
        <taxon>Bacteria</taxon>
        <taxon>Pseudomonadati</taxon>
        <taxon>Planctomycetota</taxon>
        <taxon>Planctomycetia</taxon>
        <taxon>Pirellulales</taxon>
        <taxon>Pirellulaceae</taxon>
        <taxon>Roseimaritima</taxon>
    </lineage>
</organism>
<feature type="region of interest" description="Disordered" evidence="1">
    <location>
        <begin position="34"/>
        <end position="77"/>
    </location>
</feature>
<dbReference type="EMBL" id="CP042914">
    <property type="protein sequence ID" value="QEG41219.1"/>
    <property type="molecule type" value="Genomic_DNA"/>
</dbReference>
<evidence type="ECO:0000313" key="2">
    <source>
        <dbReference type="EMBL" id="QEG41219.1"/>
    </source>
</evidence>
<accession>A0A5B9QTF1</accession>
<dbReference type="Proteomes" id="UP000325286">
    <property type="component" value="Chromosome"/>
</dbReference>
<sequence length="182" mass="19597">MSMVQRLTHFHWCGGLAVLVALVSLTLSGCGSNEVDTPVPDGDTPAEHDHDDHDHDGHDHDGHDHASHHLGPNGGHFANLQPGDIKVEWVILDEGKELQVFVPEAAEQVTAVAMHVQVGDDQLDPYSFTAAEDLGTGAWRLSDPALFSHVKMTADHDAGVKVEIVAEAGDETAKAEITHHQH</sequence>
<reference evidence="2 3" key="1">
    <citation type="submission" date="2019-08" db="EMBL/GenBank/DDBJ databases">
        <title>Deep-cultivation of Planctomycetes and their phenomic and genomic characterization uncovers novel biology.</title>
        <authorList>
            <person name="Wiegand S."/>
            <person name="Jogler M."/>
            <person name="Boedeker C."/>
            <person name="Pinto D."/>
            <person name="Vollmers J."/>
            <person name="Rivas-Marin E."/>
            <person name="Kohn T."/>
            <person name="Peeters S.H."/>
            <person name="Heuer A."/>
            <person name="Rast P."/>
            <person name="Oberbeckmann S."/>
            <person name="Bunk B."/>
            <person name="Jeske O."/>
            <person name="Meyerdierks A."/>
            <person name="Storesund J.E."/>
            <person name="Kallscheuer N."/>
            <person name="Luecker S."/>
            <person name="Lage O.M."/>
            <person name="Pohl T."/>
            <person name="Merkel B.J."/>
            <person name="Hornburger P."/>
            <person name="Mueller R.-W."/>
            <person name="Bruemmer F."/>
            <person name="Labrenz M."/>
            <person name="Spormann A.M."/>
            <person name="Op den Camp H."/>
            <person name="Overmann J."/>
            <person name="Amann R."/>
            <person name="Jetten M.S.M."/>
            <person name="Mascher T."/>
            <person name="Medema M.H."/>
            <person name="Devos D.P."/>
            <person name="Kaster A.-K."/>
            <person name="Ovreas L."/>
            <person name="Rohde M."/>
            <person name="Galperin M.Y."/>
            <person name="Jogler C."/>
        </authorList>
    </citation>
    <scope>NUCLEOTIDE SEQUENCE [LARGE SCALE GENOMIC DNA]</scope>
    <source>
        <strain evidence="2 3">UC8</strain>
    </source>
</reference>
<evidence type="ECO:0000256" key="1">
    <source>
        <dbReference type="SAM" id="MobiDB-lite"/>
    </source>
</evidence>
<dbReference type="RefSeq" id="WP_148080340.1">
    <property type="nucleotide sequence ID" value="NZ_CP042914.1"/>
</dbReference>
<feature type="compositionally biased region" description="Basic and acidic residues" evidence="1">
    <location>
        <begin position="45"/>
        <end position="67"/>
    </location>
</feature>
<name>A0A5B9QTF1_9BACT</name>
<evidence type="ECO:0000313" key="3">
    <source>
        <dbReference type="Proteomes" id="UP000325286"/>
    </source>
</evidence>
<proteinExistence type="predicted"/>
<protein>
    <submittedName>
        <fullName evidence="2">Uncharacterized protein</fullName>
    </submittedName>
</protein>
<dbReference type="PROSITE" id="PS51257">
    <property type="entry name" value="PROKAR_LIPOPROTEIN"/>
    <property type="match status" value="1"/>
</dbReference>
<dbReference type="KEGG" id="rul:UC8_32380"/>